<evidence type="ECO:0000256" key="1">
    <source>
        <dbReference type="ARBA" id="ARBA00004496"/>
    </source>
</evidence>
<evidence type="ECO:0000313" key="9">
    <source>
        <dbReference type="EMBL" id="WJZ83249.1"/>
    </source>
</evidence>
<evidence type="ECO:0000259" key="8">
    <source>
        <dbReference type="Pfam" id="PF03953"/>
    </source>
</evidence>
<comment type="similarity">
    <text evidence="2">Belongs to the tubulin family.</text>
</comment>
<evidence type="ECO:0000256" key="5">
    <source>
        <dbReference type="ARBA" id="ARBA00022741"/>
    </source>
</evidence>
<dbReference type="Proteomes" id="UP001227230">
    <property type="component" value="Chromosome 3"/>
</dbReference>
<dbReference type="EMBL" id="CP126650">
    <property type="protein sequence ID" value="WJZ83249.1"/>
    <property type="molecule type" value="Genomic_DNA"/>
</dbReference>
<dbReference type="Pfam" id="PF03953">
    <property type="entry name" value="Tubulin_C"/>
    <property type="match status" value="1"/>
</dbReference>
<dbReference type="EMBL" id="CP126650">
    <property type="protein sequence ID" value="WJZ83250.1"/>
    <property type="molecule type" value="Genomic_DNA"/>
</dbReference>
<dbReference type="Gene3D" id="1.10.287.600">
    <property type="entry name" value="Helix hairpin bin"/>
    <property type="match status" value="1"/>
</dbReference>
<name>A0ABY9BKE1_VITVI</name>
<keyword evidence="3" id="KW-0963">Cytoplasm</keyword>
<evidence type="ECO:0000256" key="6">
    <source>
        <dbReference type="ARBA" id="ARBA00023134"/>
    </source>
</evidence>
<evidence type="ECO:0000256" key="4">
    <source>
        <dbReference type="ARBA" id="ARBA00022701"/>
    </source>
</evidence>
<evidence type="ECO:0000256" key="7">
    <source>
        <dbReference type="ARBA" id="ARBA00034296"/>
    </source>
</evidence>
<accession>A0ABY9BKE1</accession>
<dbReference type="PANTHER" id="PTHR36527">
    <property type="entry name" value="OS01G0282866 PROTEIN"/>
    <property type="match status" value="1"/>
</dbReference>
<dbReference type="InterPro" id="IPR023123">
    <property type="entry name" value="Tubulin_C"/>
</dbReference>
<keyword evidence="5" id="KW-0547">Nucleotide-binding</keyword>
<gene>
    <name evidence="9" type="ORF">VitviT2T_002948</name>
    <name evidence="10" type="ORF">VitviT2T_002949</name>
</gene>
<evidence type="ECO:0000256" key="2">
    <source>
        <dbReference type="ARBA" id="ARBA00009636"/>
    </source>
</evidence>
<dbReference type="SUPFAM" id="SSF55307">
    <property type="entry name" value="Tubulin C-terminal domain-like"/>
    <property type="match status" value="1"/>
</dbReference>
<feature type="domain" description="Tubulin/FtsZ 2-layer sandwich" evidence="8">
    <location>
        <begin position="3"/>
        <end position="52"/>
    </location>
</feature>
<comment type="subcellular location">
    <subcellularLocation>
        <location evidence="1">Cytoplasm</location>
    </subcellularLocation>
</comment>
<keyword evidence="4" id="KW-0493">Microtubule</keyword>
<comment type="function">
    <text evidence="7">Tubulin is the major constituent of microtubules, a cylinder consisting of laterally associated linear protofilaments composed of alpha- and beta-tubulin heterodimers. Microtubules grow by the addition of GTP-tubulin dimers to the microtubule end, where a stabilizing cap forms. Below the cap, tubulin dimers are in GDP-bound state, owing to GTPase activity of alpha-tubulin.</text>
</comment>
<evidence type="ECO:0000313" key="10">
    <source>
        <dbReference type="EMBL" id="WJZ83250.1"/>
    </source>
</evidence>
<dbReference type="InterPro" id="IPR018316">
    <property type="entry name" value="Tubulin/FtsZ_2-layer-sand-dom"/>
</dbReference>
<evidence type="ECO:0000313" key="11">
    <source>
        <dbReference type="Proteomes" id="UP001227230"/>
    </source>
</evidence>
<proteinExistence type="inferred from homology"/>
<sequence length="93" mass="10729">MIHVQNKNSSHFDWIPSNVKSSLYDTPPGGLSMAPIFIGNSTSIQEMFKRVSEQFTATFRRNAFLHWCTRESMDKMEFTETESNMNGFVSENQ</sequence>
<protein>
    <recommendedName>
        <fullName evidence="8">Tubulin/FtsZ 2-layer sandwich domain-containing protein</fullName>
    </recommendedName>
</protein>
<keyword evidence="11" id="KW-1185">Reference proteome</keyword>
<dbReference type="InterPro" id="IPR008280">
    <property type="entry name" value="Tub_FtsZ_C"/>
</dbReference>
<evidence type="ECO:0000256" key="3">
    <source>
        <dbReference type="ARBA" id="ARBA00022490"/>
    </source>
</evidence>
<dbReference type="PANTHER" id="PTHR36527:SF8">
    <property type="entry name" value="TUBULIN BETA-4B CHAIN"/>
    <property type="match status" value="1"/>
</dbReference>
<dbReference type="PRINTS" id="PR01163">
    <property type="entry name" value="BETATUBULIN"/>
</dbReference>
<reference evidence="9 11" key="1">
    <citation type="journal article" date="2023" name="Hortic Res">
        <title>The complete reference genome for grapevine (Vitis vinifera L.) genetics and breeding.</title>
        <authorList>
            <person name="Shi X."/>
            <person name="Cao S."/>
            <person name="Wang X."/>
            <person name="Huang S."/>
            <person name="Wang Y."/>
            <person name="Liu Z."/>
            <person name="Liu W."/>
            <person name="Leng X."/>
            <person name="Peng Y."/>
            <person name="Wang N."/>
            <person name="Wang Y."/>
            <person name="Ma Z."/>
            <person name="Xu X."/>
            <person name="Zhang F."/>
            <person name="Xue H."/>
            <person name="Zhong H."/>
            <person name="Wang Y."/>
            <person name="Zhang K."/>
            <person name="Velt A."/>
            <person name="Avia K."/>
            <person name="Holtgrawe D."/>
            <person name="Grimplet J."/>
            <person name="Matus J.T."/>
            <person name="Ware D."/>
            <person name="Wu X."/>
            <person name="Wang H."/>
            <person name="Liu C."/>
            <person name="Fang Y."/>
            <person name="Rustenholz C."/>
            <person name="Cheng Z."/>
            <person name="Xiao H."/>
            <person name="Zhou Y."/>
        </authorList>
    </citation>
    <scope>NUCLEOTIDE SEQUENCE [LARGE SCALE GENOMIC DNA]</scope>
    <source>
        <strain evidence="11">cv. Pinot noir / PN40024</strain>
        <tissue evidence="9">Leaf</tissue>
    </source>
</reference>
<organism evidence="9 11">
    <name type="scientific">Vitis vinifera</name>
    <name type="common">Grape</name>
    <dbReference type="NCBI Taxonomy" id="29760"/>
    <lineage>
        <taxon>Eukaryota</taxon>
        <taxon>Viridiplantae</taxon>
        <taxon>Streptophyta</taxon>
        <taxon>Embryophyta</taxon>
        <taxon>Tracheophyta</taxon>
        <taxon>Spermatophyta</taxon>
        <taxon>Magnoliopsida</taxon>
        <taxon>eudicotyledons</taxon>
        <taxon>Gunneridae</taxon>
        <taxon>Pentapetalae</taxon>
        <taxon>rosids</taxon>
        <taxon>Vitales</taxon>
        <taxon>Vitaceae</taxon>
        <taxon>Viteae</taxon>
        <taxon>Vitis</taxon>
    </lineage>
</organism>
<dbReference type="InterPro" id="IPR002453">
    <property type="entry name" value="Beta_tubulin"/>
</dbReference>
<keyword evidence="6" id="KW-0342">GTP-binding</keyword>